<feature type="compositionally biased region" description="Basic and acidic residues" evidence="4">
    <location>
        <begin position="485"/>
        <end position="497"/>
    </location>
</feature>
<evidence type="ECO:0000256" key="2">
    <source>
        <dbReference type="ARBA" id="ARBA00022840"/>
    </source>
</evidence>
<reference evidence="6" key="1">
    <citation type="submission" date="2023-06" db="EMBL/GenBank/DDBJ databases">
        <title>Genomic analysis of the entomopathogenic nematode Steinernema hermaphroditum.</title>
        <authorList>
            <person name="Schwarz E.M."/>
            <person name="Heppert J.K."/>
            <person name="Baniya A."/>
            <person name="Schwartz H.T."/>
            <person name="Tan C.-H."/>
            <person name="Antoshechkin I."/>
            <person name="Sternberg P.W."/>
            <person name="Goodrich-Blair H."/>
            <person name="Dillman A.R."/>
        </authorList>
    </citation>
    <scope>NUCLEOTIDE SEQUENCE</scope>
    <source>
        <strain evidence="6">PS9179</strain>
        <tissue evidence="6">Whole animal</tissue>
    </source>
</reference>
<dbReference type="GO" id="GO:0004674">
    <property type="term" value="F:protein serine/threonine kinase activity"/>
    <property type="evidence" value="ECO:0007669"/>
    <property type="project" value="InterPro"/>
</dbReference>
<dbReference type="InterPro" id="IPR011009">
    <property type="entry name" value="Kinase-like_dom_sf"/>
</dbReference>
<evidence type="ECO:0000313" key="6">
    <source>
        <dbReference type="EMBL" id="KAK0420036.1"/>
    </source>
</evidence>
<feature type="region of interest" description="Disordered" evidence="4">
    <location>
        <begin position="288"/>
        <end position="349"/>
    </location>
</feature>
<dbReference type="GO" id="GO:0005524">
    <property type="term" value="F:ATP binding"/>
    <property type="evidence" value="ECO:0007669"/>
    <property type="project" value="UniProtKB-UniRule"/>
</dbReference>
<dbReference type="EMBL" id="JAUCMV010000002">
    <property type="protein sequence ID" value="KAK0420036.1"/>
    <property type="molecule type" value="Genomic_DNA"/>
</dbReference>
<dbReference type="InterPro" id="IPR000719">
    <property type="entry name" value="Prot_kinase_dom"/>
</dbReference>
<evidence type="ECO:0000256" key="4">
    <source>
        <dbReference type="SAM" id="MobiDB-lite"/>
    </source>
</evidence>
<evidence type="ECO:0000256" key="1">
    <source>
        <dbReference type="ARBA" id="ARBA00022741"/>
    </source>
</evidence>
<dbReference type="PROSITE" id="PS50011">
    <property type="entry name" value="PROTEIN_KINASE_DOM"/>
    <property type="match status" value="1"/>
</dbReference>
<feature type="binding site" evidence="3">
    <location>
        <position position="54"/>
    </location>
    <ligand>
        <name>ATP</name>
        <dbReference type="ChEBI" id="CHEBI:30616"/>
    </ligand>
</feature>
<evidence type="ECO:0000256" key="3">
    <source>
        <dbReference type="PROSITE-ProRule" id="PRU10141"/>
    </source>
</evidence>
<dbReference type="SUPFAM" id="SSF56112">
    <property type="entry name" value="Protein kinase-like (PK-like)"/>
    <property type="match status" value="1"/>
</dbReference>
<dbReference type="Proteomes" id="UP001175271">
    <property type="component" value="Unassembled WGS sequence"/>
</dbReference>
<protein>
    <recommendedName>
        <fullName evidence="5">Protein kinase domain-containing protein</fullName>
    </recommendedName>
</protein>
<keyword evidence="7" id="KW-1185">Reference proteome</keyword>
<dbReference type="GO" id="GO:0010506">
    <property type="term" value="P:regulation of autophagy"/>
    <property type="evidence" value="ECO:0007669"/>
    <property type="project" value="InterPro"/>
</dbReference>
<dbReference type="GO" id="GO:0006914">
    <property type="term" value="P:autophagy"/>
    <property type="evidence" value="ECO:0007669"/>
    <property type="project" value="UniProtKB-ARBA"/>
</dbReference>
<name>A0AA39I8Z9_9BILA</name>
<dbReference type="InterPro" id="IPR017441">
    <property type="entry name" value="Protein_kinase_ATP_BS"/>
</dbReference>
<keyword evidence="2 3" id="KW-0067">ATP-binding</keyword>
<dbReference type="PANTHER" id="PTHR24348:SF68">
    <property type="entry name" value="SERINE_THREONINE-PROTEIN KINASE ATG1C"/>
    <property type="match status" value="1"/>
</dbReference>
<comment type="caution">
    <text evidence="6">The sequence shown here is derived from an EMBL/GenBank/DDBJ whole genome shotgun (WGS) entry which is preliminary data.</text>
</comment>
<dbReference type="Gene3D" id="1.10.510.10">
    <property type="entry name" value="Transferase(Phosphotransferase) domain 1"/>
    <property type="match status" value="1"/>
</dbReference>
<dbReference type="PROSITE" id="PS00108">
    <property type="entry name" value="PROTEIN_KINASE_ST"/>
    <property type="match status" value="1"/>
</dbReference>
<dbReference type="PROSITE" id="PS00107">
    <property type="entry name" value="PROTEIN_KINASE_ATP"/>
    <property type="match status" value="1"/>
</dbReference>
<dbReference type="InterPro" id="IPR008271">
    <property type="entry name" value="Ser/Thr_kinase_AS"/>
</dbReference>
<feature type="domain" description="Protein kinase" evidence="5">
    <location>
        <begin position="22"/>
        <end position="292"/>
    </location>
</feature>
<dbReference type="SMART" id="SM00220">
    <property type="entry name" value="S_TKc"/>
    <property type="match status" value="1"/>
</dbReference>
<evidence type="ECO:0000259" key="5">
    <source>
        <dbReference type="PROSITE" id="PS50011"/>
    </source>
</evidence>
<organism evidence="6 7">
    <name type="scientific">Steinernema hermaphroditum</name>
    <dbReference type="NCBI Taxonomy" id="289476"/>
    <lineage>
        <taxon>Eukaryota</taxon>
        <taxon>Metazoa</taxon>
        <taxon>Ecdysozoa</taxon>
        <taxon>Nematoda</taxon>
        <taxon>Chromadorea</taxon>
        <taxon>Rhabditida</taxon>
        <taxon>Tylenchina</taxon>
        <taxon>Panagrolaimomorpha</taxon>
        <taxon>Strongyloidoidea</taxon>
        <taxon>Steinernematidae</taxon>
        <taxon>Steinernema</taxon>
    </lineage>
</organism>
<accession>A0AA39I8Z9</accession>
<gene>
    <name evidence="6" type="ORF">QR680_014473</name>
</gene>
<evidence type="ECO:0000313" key="7">
    <source>
        <dbReference type="Proteomes" id="UP001175271"/>
    </source>
</evidence>
<feature type="region of interest" description="Disordered" evidence="4">
    <location>
        <begin position="370"/>
        <end position="394"/>
    </location>
</feature>
<sequence length="757" mass="86280">MHRNTHKEDSTSSQRLTEDVALYPAEVLGRGGFATVYKGKMRSAQGVRPVAIKKFHLVSQDPELHRKELSVLKKIANVDCKYLVKLYADVSRNGTMHLVLEYCNYGDMWTLLNQYRTGFHFRVIQHFLKQICSALRVLHEHKIMHRDIKPSNLMLHCENPKERNLEQITVKLCDFGFAGVLSEQQLMHSFCGSPVYMAPEIMLSQDSTFISGYGPPADLFSLGVTVFQMATNGLPFPDEFLRRERIQSFHRNHVVTKRTGKHSDLDDLVLGLLQRDIAKRTTLKDMEEHPFLNTDYPPTAPPSPKFTPAQRMEESRIYGWSNNEKKEREKQRKVRADSASPSQGERPCEVLYHQVKPGDPFEDISTNSGRLPTAHVPLPRGHVRHRSSSTTSQNSLLGSLLGSVHLRASGLLGSIIPKPRVRHEVGDPSRFDKLDVREEEDDFVVVCEKEKEKPKPKPVYRYERIATTRSAAELNRVYQNSRKSALRELKKDDEKTATPETTTKKLKPFEPLDLEPLDLPEPLKDELEVPEPLKDSLSEEMFQTAMPDSEDDDHCDVATLAEDLFTSCSDQSVMSMNLEERKRTQSAASIDSGISCGSVDSLSVIPYAPLMNVEKLEQFIDFIYDNENIKRECFRSISDPYMAQLLRVLNPVLEYQAGLKRTAPFEGDFFAGVENIVKNMAMSSKILKTAESDIDTFCTSALLFAQSIQKAGNNKEQWMKLLHMLEIFEKNSTDDKLRHGFRTMSEKINQRKPLMLN</sequence>
<keyword evidence="1 3" id="KW-0547">Nucleotide-binding</keyword>
<dbReference type="Pfam" id="PF00069">
    <property type="entry name" value="Pkinase"/>
    <property type="match status" value="1"/>
</dbReference>
<dbReference type="PANTHER" id="PTHR24348">
    <property type="entry name" value="SERINE/THREONINE-PROTEIN KINASE UNC-51-RELATED"/>
    <property type="match status" value="1"/>
</dbReference>
<feature type="compositionally biased region" description="Basic and acidic residues" evidence="4">
    <location>
        <begin position="323"/>
        <end position="336"/>
    </location>
</feature>
<dbReference type="GO" id="GO:0005737">
    <property type="term" value="C:cytoplasm"/>
    <property type="evidence" value="ECO:0007669"/>
    <property type="project" value="TreeGrafter"/>
</dbReference>
<feature type="region of interest" description="Disordered" evidence="4">
    <location>
        <begin position="485"/>
        <end position="523"/>
    </location>
</feature>
<dbReference type="AlphaFoldDB" id="A0AA39I8Z9"/>
<proteinExistence type="predicted"/>
<dbReference type="InterPro" id="IPR045269">
    <property type="entry name" value="Atg1-like"/>
</dbReference>